<name>A0ABZ1YUC4_9NOCA</name>
<dbReference type="Pfam" id="PF19465">
    <property type="entry name" value="DUF6002"/>
    <property type="match status" value="1"/>
</dbReference>
<sequence length="459" mass="49631">MVIAQTALPVDIDGDSVLVRYYAALRTAARLYRSENGAPKTPGLPMDPELPELTEPLAQLLGTARMRMVGLGSHAGRELRLLDLRGTASTRTTKTFASVLIVARAVAHIQRTGERVMIVTPTSANKGTALRDAVLRAIRLGLVSAAQLSIAVVVPAGSLPKLWASDLSEDSELLRRNPILLYDGERSDGVKALADEFVRAAADSFERDRGVRLWYTMDLANYIVADTARAFFEADVSAVAPPQGRLHAHAVSSAFGLLGYHLGRRVRHPETDPDHPQFLLVQHLRTPDMVTSLLRARSGGDIPPRYVRDESAEVFAQHDDPHFPAVTDSPTEDLDSTFYTRQPATSPTMNAIIERHGGDGIVVSRRECLGRYDELRARLAAVDIALPADAAALREWSLVMALTGVMNAVERGLVPAGAEVVVHGSGSYSTDDYVPLSEACTTRVRAAADLEAPLTKAAL</sequence>
<dbReference type="Proteomes" id="UP001432062">
    <property type="component" value="Chromosome"/>
</dbReference>
<organism evidence="1 2">
    <name type="scientific">Nocardia vinacea</name>
    <dbReference type="NCBI Taxonomy" id="96468"/>
    <lineage>
        <taxon>Bacteria</taxon>
        <taxon>Bacillati</taxon>
        <taxon>Actinomycetota</taxon>
        <taxon>Actinomycetes</taxon>
        <taxon>Mycobacteriales</taxon>
        <taxon>Nocardiaceae</taxon>
        <taxon>Nocardia</taxon>
    </lineage>
</organism>
<evidence type="ECO:0000313" key="1">
    <source>
        <dbReference type="EMBL" id="WUV45865.1"/>
    </source>
</evidence>
<dbReference type="InterPro" id="IPR046044">
    <property type="entry name" value="DUF6002"/>
</dbReference>
<proteinExistence type="predicted"/>
<accession>A0ABZ1YUC4</accession>
<reference evidence="1" key="1">
    <citation type="submission" date="2022-10" db="EMBL/GenBank/DDBJ databases">
        <title>The complete genomes of actinobacterial strains from the NBC collection.</title>
        <authorList>
            <person name="Joergensen T.S."/>
            <person name="Alvarez Arevalo M."/>
            <person name="Sterndorff E.B."/>
            <person name="Faurdal D."/>
            <person name="Vuksanovic O."/>
            <person name="Mourched A.-S."/>
            <person name="Charusanti P."/>
            <person name="Shaw S."/>
            <person name="Blin K."/>
            <person name="Weber T."/>
        </authorList>
    </citation>
    <scope>NUCLEOTIDE SEQUENCE</scope>
    <source>
        <strain evidence="1">NBC_01482</strain>
    </source>
</reference>
<evidence type="ECO:0000313" key="2">
    <source>
        <dbReference type="Proteomes" id="UP001432062"/>
    </source>
</evidence>
<dbReference type="EMBL" id="CP109441">
    <property type="protein sequence ID" value="WUV45865.1"/>
    <property type="molecule type" value="Genomic_DNA"/>
</dbReference>
<dbReference type="RefSeq" id="WP_329409377.1">
    <property type="nucleotide sequence ID" value="NZ_CP109441.1"/>
</dbReference>
<gene>
    <name evidence="1" type="ORF">OG563_43460</name>
</gene>
<keyword evidence="2" id="KW-1185">Reference proteome</keyword>
<protein>
    <submittedName>
        <fullName evidence="1">DUF6002 family protein</fullName>
    </submittedName>
</protein>